<feature type="region of interest" description="Disordered" evidence="1">
    <location>
        <begin position="105"/>
        <end position="165"/>
    </location>
</feature>
<gene>
    <name evidence="2" type="ORF">BGW38_001219</name>
</gene>
<reference evidence="2" key="1">
    <citation type="journal article" date="2020" name="Fungal Divers.">
        <title>Resolving the Mortierellaceae phylogeny through synthesis of multi-gene phylogenetics and phylogenomics.</title>
        <authorList>
            <person name="Vandepol N."/>
            <person name="Liber J."/>
            <person name="Desiro A."/>
            <person name="Na H."/>
            <person name="Kennedy M."/>
            <person name="Barry K."/>
            <person name="Grigoriev I.V."/>
            <person name="Miller A.N."/>
            <person name="O'Donnell K."/>
            <person name="Stajich J.E."/>
            <person name="Bonito G."/>
        </authorList>
    </citation>
    <scope>NUCLEOTIDE SEQUENCE</scope>
    <source>
        <strain evidence="2">KOD1015</strain>
    </source>
</reference>
<keyword evidence="3" id="KW-1185">Reference proteome</keyword>
<feature type="non-terminal residue" evidence="2">
    <location>
        <position position="1"/>
    </location>
</feature>
<name>A0A9P6FU23_9FUNG</name>
<feature type="region of interest" description="Disordered" evidence="1">
    <location>
        <begin position="219"/>
        <end position="255"/>
    </location>
</feature>
<comment type="caution">
    <text evidence="2">The sequence shown here is derived from an EMBL/GenBank/DDBJ whole genome shotgun (WGS) entry which is preliminary data.</text>
</comment>
<protein>
    <submittedName>
        <fullName evidence="2">Uncharacterized protein</fullName>
    </submittedName>
</protein>
<dbReference type="AlphaFoldDB" id="A0A9P6FU23"/>
<evidence type="ECO:0000313" key="3">
    <source>
        <dbReference type="Proteomes" id="UP000780801"/>
    </source>
</evidence>
<organism evidence="2 3">
    <name type="scientific">Lunasporangiospora selenospora</name>
    <dbReference type="NCBI Taxonomy" id="979761"/>
    <lineage>
        <taxon>Eukaryota</taxon>
        <taxon>Fungi</taxon>
        <taxon>Fungi incertae sedis</taxon>
        <taxon>Mucoromycota</taxon>
        <taxon>Mortierellomycotina</taxon>
        <taxon>Mortierellomycetes</taxon>
        <taxon>Mortierellales</taxon>
        <taxon>Mortierellaceae</taxon>
        <taxon>Lunasporangiospora</taxon>
    </lineage>
</organism>
<evidence type="ECO:0000313" key="2">
    <source>
        <dbReference type="EMBL" id="KAF9581677.1"/>
    </source>
</evidence>
<feature type="compositionally biased region" description="Basic and acidic residues" evidence="1">
    <location>
        <begin position="138"/>
        <end position="154"/>
    </location>
</feature>
<feature type="compositionally biased region" description="Basic and acidic residues" evidence="1">
    <location>
        <begin position="219"/>
        <end position="244"/>
    </location>
</feature>
<dbReference type="EMBL" id="JAABOA010001373">
    <property type="protein sequence ID" value="KAF9581677.1"/>
    <property type="molecule type" value="Genomic_DNA"/>
</dbReference>
<proteinExistence type="predicted"/>
<accession>A0A9P6FU23</accession>
<dbReference type="Proteomes" id="UP000780801">
    <property type="component" value="Unassembled WGS sequence"/>
</dbReference>
<sequence>ACLYEIYISGVDFWVMPHDFLIHQYHDYPTTNRKNGRILNKQLFVTFQQEVCYRVLERMIRTGEWYTDQANNLRQQCSGFDGFLKSADEMAADFERLHPNSLLKDPILVPNTKRDKKKSAHAKDKSGSSGSSWPHWEQGQDRGRSWGSEHERGSSGHPAEGKVWGGITPKTFYVPPIEDEELDVTEKVLNFESQQGEGKEGEIKDGDGQVVADGIYRELEPGKGDGGHVDKLGGDGKAIHDGENNGHAGLDHGNGLMGERLERFREGIILPD</sequence>
<evidence type="ECO:0000256" key="1">
    <source>
        <dbReference type="SAM" id="MobiDB-lite"/>
    </source>
</evidence>
<dbReference type="OrthoDB" id="411524at2759"/>